<protein>
    <submittedName>
        <fullName evidence="2">Uncharacterized protein</fullName>
    </submittedName>
</protein>
<organism evidence="2">
    <name type="scientific">Anguilla anguilla</name>
    <name type="common">European freshwater eel</name>
    <name type="synonym">Muraena anguilla</name>
    <dbReference type="NCBI Taxonomy" id="7936"/>
    <lineage>
        <taxon>Eukaryota</taxon>
        <taxon>Metazoa</taxon>
        <taxon>Chordata</taxon>
        <taxon>Craniata</taxon>
        <taxon>Vertebrata</taxon>
        <taxon>Euteleostomi</taxon>
        <taxon>Actinopterygii</taxon>
        <taxon>Neopterygii</taxon>
        <taxon>Teleostei</taxon>
        <taxon>Anguilliformes</taxon>
        <taxon>Anguillidae</taxon>
        <taxon>Anguilla</taxon>
    </lineage>
</organism>
<keyword evidence="1" id="KW-1133">Transmembrane helix</keyword>
<feature type="transmembrane region" description="Helical" evidence="1">
    <location>
        <begin position="6"/>
        <end position="28"/>
    </location>
</feature>
<dbReference type="AlphaFoldDB" id="A0A0E9SWZ4"/>
<evidence type="ECO:0000256" key="1">
    <source>
        <dbReference type="SAM" id="Phobius"/>
    </source>
</evidence>
<reference evidence="2" key="1">
    <citation type="submission" date="2014-11" db="EMBL/GenBank/DDBJ databases">
        <authorList>
            <person name="Amaro Gonzalez C."/>
        </authorList>
    </citation>
    <scope>NUCLEOTIDE SEQUENCE</scope>
</reference>
<dbReference type="EMBL" id="GBXM01055906">
    <property type="protein sequence ID" value="JAH52671.1"/>
    <property type="molecule type" value="Transcribed_RNA"/>
</dbReference>
<accession>A0A0E9SWZ4</accession>
<keyword evidence="1" id="KW-0812">Transmembrane</keyword>
<proteinExistence type="predicted"/>
<keyword evidence="1" id="KW-0472">Membrane</keyword>
<sequence>MELNELYLFVLYLAYAFTDGVVGQSITFKYLF</sequence>
<dbReference type="EMBL" id="GBXM01063372">
    <property type="protein sequence ID" value="JAH45205.1"/>
    <property type="molecule type" value="Transcribed_RNA"/>
</dbReference>
<name>A0A0E9SWZ4_ANGAN</name>
<evidence type="ECO:0000313" key="2">
    <source>
        <dbReference type="EMBL" id="JAH45205.1"/>
    </source>
</evidence>
<reference evidence="2" key="2">
    <citation type="journal article" date="2015" name="Fish Shellfish Immunol.">
        <title>Early steps in the European eel (Anguilla anguilla)-Vibrio vulnificus interaction in the gills: Role of the RtxA13 toxin.</title>
        <authorList>
            <person name="Callol A."/>
            <person name="Pajuelo D."/>
            <person name="Ebbesson L."/>
            <person name="Teles M."/>
            <person name="MacKenzie S."/>
            <person name="Amaro C."/>
        </authorList>
    </citation>
    <scope>NUCLEOTIDE SEQUENCE</scope>
</reference>